<evidence type="ECO:0000313" key="7">
    <source>
        <dbReference type="EMBL" id="NWX92696.1"/>
    </source>
</evidence>
<dbReference type="GO" id="GO:0005576">
    <property type="term" value="C:extracellular region"/>
    <property type="evidence" value="ECO:0007669"/>
    <property type="project" value="UniProtKB-SubCell"/>
</dbReference>
<evidence type="ECO:0000259" key="6">
    <source>
        <dbReference type="PROSITE" id="PS51041"/>
    </source>
</evidence>
<evidence type="ECO:0000256" key="4">
    <source>
        <dbReference type="ARBA" id="ARBA00023157"/>
    </source>
</evidence>
<dbReference type="InterPro" id="IPR050392">
    <property type="entry name" value="Collagen/C1q_domain"/>
</dbReference>
<feature type="domain" description="EMI" evidence="6">
    <location>
        <begin position="1"/>
        <end position="71"/>
    </location>
</feature>
<organism evidence="7 8">
    <name type="scientific">Nothoprocta pentlandii</name>
    <dbReference type="NCBI Taxonomy" id="2585814"/>
    <lineage>
        <taxon>Eukaryota</taxon>
        <taxon>Metazoa</taxon>
        <taxon>Chordata</taxon>
        <taxon>Craniata</taxon>
        <taxon>Vertebrata</taxon>
        <taxon>Euteleostomi</taxon>
        <taxon>Archelosauria</taxon>
        <taxon>Archosauria</taxon>
        <taxon>Dinosauria</taxon>
        <taxon>Saurischia</taxon>
        <taxon>Theropoda</taxon>
        <taxon>Coelurosauria</taxon>
        <taxon>Aves</taxon>
        <taxon>Palaeognathae</taxon>
        <taxon>Tinamiformes</taxon>
        <taxon>Tinamidae</taxon>
        <taxon>Nothoprocta</taxon>
    </lineage>
</organism>
<keyword evidence="8" id="KW-1185">Reference proteome</keyword>
<keyword evidence="2" id="KW-0964">Secreted</keyword>
<proteinExistence type="predicted"/>
<dbReference type="PANTHER" id="PTHR15427">
    <property type="entry name" value="EMILIN ELASTIN MICROFIBRIL INTERFACE-LOCATED PROTEIN ELASTIN MICROFIBRIL INTERFACER"/>
    <property type="match status" value="1"/>
</dbReference>
<dbReference type="Pfam" id="PF07546">
    <property type="entry name" value="EMI"/>
    <property type="match status" value="1"/>
</dbReference>
<dbReference type="Proteomes" id="UP000538817">
    <property type="component" value="Unassembled WGS sequence"/>
</dbReference>
<dbReference type="InterPro" id="IPR011489">
    <property type="entry name" value="EMI_domain"/>
</dbReference>
<sequence>WCSYAVTRTVSCHVQNGTVLQRVFQSCRWPPACGGGSYRTVVRPVYRVAYRTLTALEWKCCPGHTGTHCHQGVGMAVKRGNGRVVPGWARASPADPPLGSAGCWNCSRLGQLDARLSALEAQVTRLSAPDPLPSPAPRGPPVGRGPGQLWGSPAARGSPGEDGKMTQGQHPSPARGVTHGAFTLFFLPPGPPGPPGAPGRDGARGLPGEKGAPGLPGPPGPPGPPRAPLGPAISRVSNPRDPLLSNSFTEAAGGVVGPAGPPGPMGPMGPPGPPGPPGLPGPPGPQGKAGAPGAAGPPGEKGDRVSCGRPGGWRWHGGAVPTAPPLPVPLPCVLQGEPGPRGQPGDKGTWGEGLHQLREALKILAERVLILETMIGLY</sequence>
<feature type="region of interest" description="Disordered" evidence="5">
    <location>
        <begin position="126"/>
        <end position="325"/>
    </location>
</feature>
<dbReference type="PANTHER" id="PTHR15427:SF23">
    <property type="entry name" value="EMI DOMAIN-CONTAINING PROTEIN 1"/>
    <property type="match status" value="1"/>
</dbReference>
<evidence type="ECO:0000256" key="2">
    <source>
        <dbReference type="ARBA" id="ARBA00022525"/>
    </source>
</evidence>
<keyword evidence="4" id="KW-1015">Disulfide bond</keyword>
<dbReference type="Pfam" id="PF01391">
    <property type="entry name" value="Collagen"/>
    <property type="match status" value="1"/>
</dbReference>
<keyword evidence="3" id="KW-0732">Signal</keyword>
<name>A0A7K7A9P1_9AVES</name>
<comment type="caution">
    <text evidence="7">The sequence shown here is derived from an EMBL/GenBank/DDBJ whole genome shotgun (WGS) entry which is preliminary data.</text>
</comment>
<comment type="subcellular location">
    <subcellularLocation>
        <location evidence="1">Secreted</location>
    </subcellularLocation>
</comment>
<protein>
    <submittedName>
        <fullName evidence="7">EMID1 protein</fullName>
    </submittedName>
</protein>
<evidence type="ECO:0000313" key="8">
    <source>
        <dbReference type="Proteomes" id="UP000538817"/>
    </source>
</evidence>
<feature type="compositionally biased region" description="Pro residues" evidence="5">
    <location>
        <begin position="215"/>
        <end position="228"/>
    </location>
</feature>
<evidence type="ECO:0000256" key="5">
    <source>
        <dbReference type="SAM" id="MobiDB-lite"/>
    </source>
</evidence>
<feature type="compositionally biased region" description="Low complexity" evidence="5">
    <location>
        <begin position="286"/>
        <end position="298"/>
    </location>
</feature>
<feature type="compositionally biased region" description="Pro residues" evidence="5">
    <location>
        <begin position="259"/>
        <end position="285"/>
    </location>
</feature>
<gene>
    <name evidence="7" type="primary">Emid1</name>
    <name evidence="7" type="ORF">NOTPEN_R01092</name>
</gene>
<dbReference type="PROSITE" id="PS51041">
    <property type="entry name" value="EMI"/>
    <property type="match status" value="1"/>
</dbReference>
<evidence type="ECO:0000256" key="3">
    <source>
        <dbReference type="ARBA" id="ARBA00022729"/>
    </source>
</evidence>
<dbReference type="AlphaFoldDB" id="A0A7K7A9P1"/>
<dbReference type="InterPro" id="IPR008160">
    <property type="entry name" value="Collagen"/>
</dbReference>
<accession>A0A7K7A9P1</accession>
<feature type="non-terminal residue" evidence="7">
    <location>
        <position position="378"/>
    </location>
</feature>
<feature type="compositionally biased region" description="Pro residues" evidence="5">
    <location>
        <begin position="130"/>
        <end position="140"/>
    </location>
</feature>
<reference evidence="7 8" key="1">
    <citation type="submission" date="2019-09" db="EMBL/GenBank/DDBJ databases">
        <title>Bird 10,000 Genomes (B10K) Project - Family phase.</title>
        <authorList>
            <person name="Zhang G."/>
        </authorList>
    </citation>
    <scope>NUCLEOTIDE SEQUENCE [LARGE SCALE GENOMIC DNA]</scope>
    <source>
        <strain evidence="7">B10K-MSB-04</strain>
    </source>
</reference>
<feature type="compositionally biased region" description="Pro residues" evidence="5">
    <location>
        <begin position="188"/>
        <end position="197"/>
    </location>
</feature>
<evidence type="ECO:0000256" key="1">
    <source>
        <dbReference type="ARBA" id="ARBA00004613"/>
    </source>
</evidence>
<feature type="compositionally biased region" description="Low complexity" evidence="5">
    <location>
        <begin position="198"/>
        <end position="213"/>
    </location>
</feature>
<feature type="non-terminal residue" evidence="7">
    <location>
        <position position="1"/>
    </location>
</feature>
<dbReference type="EMBL" id="VZSG01001133">
    <property type="protein sequence ID" value="NWX92696.1"/>
    <property type="molecule type" value="Genomic_DNA"/>
</dbReference>